<sequence length="65" mass="7061">MGFWYLLLLLIGIILFVIGIMKKGVSAAVKAVILLFVIGILFIVVSIVLLMPGSSDIIAELLKME</sequence>
<name>A0A075LH25_9BACI</name>
<evidence type="ECO:0000313" key="3">
    <source>
        <dbReference type="Proteomes" id="UP000027980"/>
    </source>
</evidence>
<accession>A0A075LH25</accession>
<proteinExistence type="predicted"/>
<feature type="transmembrane region" description="Helical" evidence="1">
    <location>
        <begin position="6"/>
        <end position="25"/>
    </location>
</feature>
<dbReference type="EMBL" id="CP008876">
    <property type="protein sequence ID" value="AIF65581.1"/>
    <property type="molecule type" value="Genomic_DNA"/>
</dbReference>
<dbReference type="KEGG" id="tap:GZ22_02235"/>
<keyword evidence="1" id="KW-0472">Membrane</keyword>
<evidence type="ECO:0000256" key="1">
    <source>
        <dbReference type="SAM" id="Phobius"/>
    </source>
</evidence>
<organism evidence="2 3">
    <name type="scientific">Terribacillus saccharophilus</name>
    <dbReference type="NCBI Taxonomy" id="361277"/>
    <lineage>
        <taxon>Bacteria</taxon>
        <taxon>Bacillati</taxon>
        <taxon>Bacillota</taxon>
        <taxon>Bacilli</taxon>
        <taxon>Bacillales</taxon>
        <taxon>Bacillaceae</taxon>
        <taxon>Terribacillus</taxon>
    </lineage>
</organism>
<reference evidence="2 3" key="1">
    <citation type="submission" date="2014-07" db="EMBL/GenBank/DDBJ databases">
        <title>Complete genome sequence of a moderately halophilic bacterium Terribacillus aidingensis MP602, isolated from Cryptomeria fortunei in Tianmu mountain in China.</title>
        <authorList>
            <person name="Wang Y."/>
            <person name="Lu P."/>
            <person name="Zhang L."/>
        </authorList>
    </citation>
    <scope>NUCLEOTIDE SEQUENCE [LARGE SCALE GENOMIC DNA]</scope>
    <source>
        <strain evidence="2 3">MP602</strain>
    </source>
</reference>
<evidence type="ECO:0000313" key="2">
    <source>
        <dbReference type="EMBL" id="AIF65581.1"/>
    </source>
</evidence>
<dbReference type="AlphaFoldDB" id="A0A075LH25"/>
<feature type="transmembrane region" description="Helical" evidence="1">
    <location>
        <begin position="32"/>
        <end position="51"/>
    </location>
</feature>
<keyword evidence="1" id="KW-1133">Transmembrane helix</keyword>
<protein>
    <submittedName>
        <fullName evidence="2">Uncharacterized protein</fullName>
    </submittedName>
</protein>
<dbReference type="Proteomes" id="UP000027980">
    <property type="component" value="Chromosome"/>
</dbReference>
<dbReference type="HOGENOM" id="CLU_204679_0_0_9"/>
<gene>
    <name evidence="2" type="ORF">GZ22_02235</name>
</gene>
<keyword evidence="1" id="KW-0812">Transmembrane</keyword>